<organism evidence="1 2">
    <name type="scientific">Mycobacterium pseudokansasii</name>
    <dbReference type="NCBI Taxonomy" id="2341080"/>
    <lineage>
        <taxon>Bacteria</taxon>
        <taxon>Bacillati</taxon>
        <taxon>Actinomycetota</taxon>
        <taxon>Actinomycetes</taxon>
        <taxon>Mycobacteriales</taxon>
        <taxon>Mycobacteriaceae</taxon>
        <taxon>Mycobacterium</taxon>
    </lineage>
</organism>
<keyword evidence="2" id="KW-1185">Reference proteome</keyword>
<accession>A0A498QNT6</accession>
<name>A0A498QNT6_9MYCO</name>
<proteinExistence type="predicted"/>
<dbReference type="EMBL" id="UPHU01000001">
    <property type="protein sequence ID" value="VBA49378.1"/>
    <property type="molecule type" value="Genomic_DNA"/>
</dbReference>
<gene>
    <name evidence="1" type="ORF">LAUMK142_01889</name>
</gene>
<sequence>MRASFVPPEPFRVLRDLTRARTTIAQARTKEIGRLETLMEDTGIKRSSVACEITGVSGRAMREALIAGQHDPVVLAIWLNGSCARRFPH</sequence>
<reference evidence="1 2" key="1">
    <citation type="submission" date="2018-09" db="EMBL/GenBank/DDBJ databases">
        <authorList>
            <person name="Tagini F."/>
        </authorList>
    </citation>
    <scope>NUCLEOTIDE SEQUENCE [LARGE SCALE GENOMIC DNA]</scope>
    <source>
        <strain evidence="1 2">MK142</strain>
    </source>
</reference>
<dbReference type="OrthoDB" id="9815354at2"/>
<dbReference type="Proteomes" id="UP000268285">
    <property type="component" value="Unassembled WGS sequence"/>
</dbReference>
<evidence type="ECO:0000313" key="2">
    <source>
        <dbReference type="Proteomes" id="UP000268285"/>
    </source>
</evidence>
<dbReference type="AlphaFoldDB" id="A0A498QNT6"/>
<protein>
    <submittedName>
        <fullName evidence="1">Uncharacterized protein</fullName>
    </submittedName>
</protein>
<evidence type="ECO:0000313" key="1">
    <source>
        <dbReference type="EMBL" id="VBA49378.1"/>
    </source>
</evidence>